<feature type="domain" description="CoA carboxyltransferase N-terminal" evidence="2">
    <location>
        <begin position="7"/>
        <end position="266"/>
    </location>
</feature>
<name>A0A2N0X7R2_9CORY</name>
<evidence type="ECO:0000313" key="4">
    <source>
        <dbReference type="EMBL" id="PKF68733.1"/>
    </source>
</evidence>
<dbReference type="Pfam" id="PF01039">
    <property type="entry name" value="Carboxyl_trans"/>
    <property type="match status" value="1"/>
</dbReference>
<sequence>MTDLSTTAGKLADLTSRLAEAQAPVGDRAIADAHEAGRLTARERIGALLDASSFVEVDALARHRVTDYGLDATRPATDGVITGYGTVSGRKVCVYAQDASVFDGRLGEVYGEKILKIYRLATKTGVPLIAFIEGAGARAAEGTAALSFYSRILAAATQASGVIPQIAVLTGEASGPHALLVGSADLTLMVEGQAQLRLGEAERPGEHRPALGAREHAERSGSAHLTAASDAEAVETLRALLGYLPSNNRAEAPRPAEARLTGSIAENLSATDSELNLLIPDEPEAPYDMREVITRVADERAFLETQPRHAPNVLTGFIRVEGRSVGVVANQPTEDSAWLDSRASDKAARFIRTCDAFNIPVVSFVDAPGFVPDEDEELGGMVRSASKLAYAYAEASVGTITVITRRSIGAASVVMGAKDLGTDLVFAWPTARIVAVHAAAAVPEIHAAELAKAQRKGKDVAALTEKFTAEYEEGHLSPYQAAERGMVDAVIPPEQTRGQLVEGLRLLDRKVTYPPAKKHGNIAL</sequence>
<dbReference type="InterPro" id="IPR034733">
    <property type="entry name" value="AcCoA_carboxyl_beta"/>
</dbReference>
<dbReference type="Proteomes" id="UP000233249">
    <property type="component" value="Unassembled WGS sequence"/>
</dbReference>
<proteinExistence type="inferred from homology"/>
<dbReference type="RefSeq" id="WP_101173589.1">
    <property type="nucleotide sequence ID" value="NZ_JAKRKB010000003.1"/>
</dbReference>
<dbReference type="PROSITE" id="PS50989">
    <property type="entry name" value="COA_CT_CTER"/>
    <property type="match status" value="1"/>
</dbReference>
<feature type="domain" description="CoA carboxyltransferase C-terminal" evidence="3">
    <location>
        <begin position="270"/>
        <end position="517"/>
    </location>
</feature>
<protein>
    <submittedName>
        <fullName evidence="4">Acyl-CoA carboxylase subunit beta</fullName>
    </submittedName>
</protein>
<dbReference type="AlphaFoldDB" id="A0A2N0X7R2"/>
<evidence type="ECO:0000259" key="2">
    <source>
        <dbReference type="PROSITE" id="PS50980"/>
    </source>
</evidence>
<evidence type="ECO:0000313" key="5">
    <source>
        <dbReference type="Proteomes" id="UP000233249"/>
    </source>
</evidence>
<dbReference type="Gene3D" id="3.90.226.10">
    <property type="entry name" value="2-enoyl-CoA Hydratase, Chain A, domain 1"/>
    <property type="match status" value="2"/>
</dbReference>
<dbReference type="InterPro" id="IPR011762">
    <property type="entry name" value="COA_CT_N"/>
</dbReference>
<accession>A0A2N0X7R2</accession>
<dbReference type="SUPFAM" id="SSF52096">
    <property type="entry name" value="ClpP/crotonase"/>
    <property type="match status" value="2"/>
</dbReference>
<dbReference type="PANTHER" id="PTHR43842">
    <property type="entry name" value="PROPIONYL-COA CARBOXYLASE BETA CHAIN"/>
    <property type="match status" value="1"/>
</dbReference>
<dbReference type="EMBL" id="PJAF01000013">
    <property type="protein sequence ID" value="PKF68733.1"/>
    <property type="molecule type" value="Genomic_DNA"/>
</dbReference>
<dbReference type="PROSITE" id="PS50980">
    <property type="entry name" value="COA_CT_NTER"/>
    <property type="match status" value="1"/>
</dbReference>
<dbReference type="STRING" id="1121365.GCA_000375365_01220"/>
<evidence type="ECO:0000259" key="3">
    <source>
        <dbReference type="PROSITE" id="PS50989"/>
    </source>
</evidence>
<reference evidence="4 5" key="1">
    <citation type="submission" date="2017-12" db="EMBL/GenBank/DDBJ databases">
        <title>Corynebacterium mastitidis 16-1433 Genome.</title>
        <authorList>
            <person name="Gulvik C.A."/>
        </authorList>
    </citation>
    <scope>NUCLEOTIDE SEQUENCE [LARGE SCALE GENOMIC DNA]</scope>
    <source>
        <strain evidence="4 5">16-1433</strain>
    </source>
</reference>
<dbReference type="PANTHER" id="PTHR43842:SF2">
    <property type="entry name" value="PROPIONYL-COA CARBOXYLASE BETA CHAIN, MITOCHONDRIAL"/>
    <property type="match status" value="1"/>
</dbReference>
<gene>
    <name evidence="4" type="ORF">CXB45_05730</name>
</gene>
<evidence type="ECO:0000256" key="1">
    <source>
        <dbReference type="ARBA" id="ARBA00006102"/>
    </source>
</evidence>
<dbReference type="InterPro" id="IPR029045">
    <property type="entry name" value="ClpP/crotonase-like_dom_sf"/>
</dbReference>
<dbReference type="InterPro" id="IPR011763">
    <property type="entry name" value="COA_CT_C"/>
</dbReference>
<dbReference type="GO" id="GO:0009317">
    <property type="term" value="C:acetyl-CoA carboxylase complex"/>
    <property type="evidence" value="ECO:0007669"/>
    <property type="project" value="TreeGrafter"/>
</dbReference>
<comment type="similarity">
    <text evidence="1">Belongs to the AccD/PCCB family.</text>
</comment>
<dbReference type="GO" id="GO:0004658">
    <property type="term" value="F:propionyl-CoA carboxylase activity"/>
    <property type="evidence" value="ECO:0007669"/>
    <property type="project" value="TreeGrafter"/>
</dbReference>
<dbReference type="InterPro" id="IPR051047">
    <property type="entry name" value="AccD/PCCB"/>
</dbReference>
<comment type="caution">
    <text evidence="4">The sequence shown here is derived from an EMBL/GenBank/DDBJ whole genome shotgun (WGS) entry which is preliminary data.</text>
</comment>
<dbReference type="OrthoDB" id="4434131at2"/>
<organism evidence="4 5">
    <name type="scientific">Corynebacterium mastitidis</name>
    <dbReference type="NCBI Taxonomy" id="161890"/>
    <lineage>
        <taxon>Bacteria</taxon>
        <taxon>Bacillati</taxon>
        <taxon>Actinomycetota</taxon>
        <taxon>Actinomycetes</taxon>
        <taxon>Mycobacteriales</taxon>
        <taxon>Corynebacteriaceae</taxon>
        <taxon>Corynebacterium</taxon>
    </lineage>
</organism>